<reference evidence="2" key="1">
    <citation type="journal article" date="2017" name="Nat. Ecol. Evol.">
        <title>Genome expansion and lineage-specific genetic innovations in the forest pathogenic fungi Armillaria.</title>
        <authorList>
            <person name="Sipos G."/>
            <person name="Prasanna A.N."/>
            <person name="Walter M.C."/>
            <person name="O'Connor E."/>
            <person name="Balint B."/>
            <person name="Krizsan K."/>
            <person name="Kiss B."/>
            <person name="Hess J."/>
            <person name="Varga T."/>
            <person name="Slot J."/>
            <person name="Riley R."/>
            <person name="Boka B."/>
            <person name="Rigling D."/>
            <person name="Barry K."/>
            <person name="Lee J."/>
            <person name="Mihaltcheva S."/>
            <person name="LaButti K."/>
            <person name="Lipzen A."/>
            <person name="Waldron R."/>
            <person name="Moloney N.M."/>
            <person name="Sperisen C."/>
            <person name="Kredics L."/>
            <person name="Vagvoelgyi C."/>
            <person name="Patrignani A."/>
            <person name="Fitzpatrick D."/>
            <person name="Nagy I."/>
            <person name="Doyle S."/>
            <person name="Anderson J.B."/>
            <person name="Grigoriev I.V."/>
            <person name="Gueldener U."/>
            <person name="Muensterkoetter M."/>
            <person name="Nagy L.G."/>
        </authorList>
    </citation>
    <scope>NUCLEOTIDE SEQUENCE [LARGE SCALE GENOMIC DNA]</scope>
    <source>
        <strain evidence="2">Ar21-2</strain>
    </source>
</reference>
<gene>
    <name evidence="1" type="ORF">ARMGADRAFT_1021447</name>
</gene>
<protein>
    <submittedName>
        <fullName evidence="1">Uncharacterized protein</fullName>
    </submittedName>
</protein>
<name>A0A2H3C917_ARMGA</name>
<dbReference type="Proteomes" id="UP000217790">
    <property type="component" value="Unassembled WGS sequence"/>
</dbReference>
<organism evidence="1 2">
    <name type="scientific">Armillaria gallica</name>
    <name type="common">Bulbous honey fungus</name>
    <name type="synonym">Armillaria bulbosa</name>
    <dbReference type="NCBI Taxonomy" id="47427"/>
    <lineage>
        <taxon>Eukaryota</taxon>
        <taxon>Fungi</taxon>
        <taxon>Dikarya</taxon>
        <taxon>Basidiomycota</taxon>
        <taxon>Agaricomycotina</taxon>
        <taxon>Agaricomycetes</taxon>
        <taxon>Agaricomycetidae</taxon>
        <taxon>Agaricales</taxon>
        <taxon>Marasmiineae</taxon>
        <taxon>Physalacriaceae</taxon>
        <taxon>Armillaria</taxon>
    </lineage>
</organism>
<proteinExistence type="predicted"/>
<evidence type="ECO:0000313" key="1">
    <source>
        <dbReference type="EMBL" id="PBK79569.1"/>
    </source>
</evidence>
<dbReference type="EMBL" id="KZ293770">
    <property type="protein sequence ID" value="PBK79569.1"/>
    <property type="molecule type" value="Genomic_DNA"/>
</dbReference>
<accession>A0A2H3C917</accession>
<dbReference type="OrthoDB" id="5076166at2759"/>
<sequence>MSLFSVAFASIFAAALLGWWFKRVSVKYIDGPPSASYWLGHELVLRSQDEFGGLETK</sequence>
<keyword evidence="2" id="KW-1185">Reference proteome</keyword>
<dbReference type="InParanoid" id="A0A2H3C917"/>
<dbReference type="AlphaFoldDB" id="A0A2H3C917"/>
<dbReference type="STRING" id="47427.A0A2H3C917"/>
<evidence type="ECO:0000313" key="2">
    <source>
        <dbReference type="Proteomes" id="UP000217790"/>
    </source>
</evidence>